<dbReference type="EMBL" id="CP067134">
    <property type="protein sequence ID" value="WCR11212.1"/>
    <property type="molecule type" value="Genomic_DNA"/>
</dbReference>
<organism evidence="1 2">
    <name type="scientific">Paracoccus stylophorae</name>
    <dbReference type="NCBI Taxonomy" id="659350"/>
    <lineage>
        <taxon>Bacteria</taxon>
        <taxon>Pseudomonadati</taxon>
        <taxon>Pseudomonadota</taxon>
        <taxon>Alphaproteobacteria</taxon>
        <taxon>Rhodobacterales</taxon>
        <taxon>Paracoccaceae</taxon>
        <taxon>Paracoccus</taxon>
    </lineage>
</organism>
<sequence length="92" mass="9825">MLAAAILALAAGTGEAATALPPDLAAYAATAATWLLEGESLPPDYRVQLMRMPPAHRLQAIVFLRRAGLLRADPWTLEDILKPAADPHGDRE</sequence>
<accession>A0ABY7SZ45</accession>
<keyword evidence="2" id="KW-1185">Reference proteome</keyword>
<evidence type="ECO:0000313" key="1">
    <source>
        <dbReference type="EMBL" id="WCR11212.1"/>
    </source>
</evidence>
<proteinExistence type="predicted"/>
<evidence type="ECO:0000313" key="2">
    <source>
        <dbReference type="Proteomes" id="UP001218412"/>
    </source>
</evidence>
<reference evidence="1 2" key="1">
    <citation type="submission" date="2021-01" db="EMBL/GenBank/DDBJ databases">
        <title>Biogeographic distribution of Paracoccus.</title>
        <authorList>
            <person name="Hollensteiner J."/>
            <person name="Leineberger J."/>
            <person name="Brinkhoff T."/>
            <person name="Daniel R."/>
        </authorList>
    </citation>
    <scope>NUCLEOTIDE SEQUENCE [LARGE SCALE GENOMIC DNA]</scope>
    <source>
        <strain evidence="1 2">LMG25392</strain>
    </source>
</reference>
<name>A0ABY7SZ45_9RHOB</name>
<gene>
    <name evidence="1" type="ORF">JHW45_02045</name>
</gene>
<protein>
    <submittedName>
        <fullName evidence="1">Uncharacterized protein</fullName>
    </submittedName>
</protein>
<dbReference type="RefSeq" id="WP_272859309.1">
    <property type="nucleotide sequence ID" value="NZ_CP067134.1"/>
</dbReference>
<dbReference type="Proteomes" id="UP001218412">
    <property type="component" value="Chromosome"/>
</dbReference>